<comment type="similarity">
    <text evidence="6">Belongs to the ABC-4 integral membrane protein family.</text>
</comment>
<feature type="transmembrane region" description="Helical" evidence="7">
    <location>
        <begin position="322"/>
        <end position="349"/>
    </location>
</feature>
<keyword evidence="4 7" id="KW-1133">Transmembrane helix</keyword>
<dbReference type="InterPro" id="IPR025857">
    <property type="entry name" value="MacB_PCD"/>
</dbReference>
<keyword evidence="11" id="KW-1185">Reference proteome</keyword>
<proteinExistence type="inferred from homology"/>
<dbReference type="OrthoDB" id="9770036at2"/>
<sequence length="401" mass="43834">MSELKPMINALLRSKIGAVLLLVQVAITLAIVSNAAFMISDRLAYLNQPTGYDESAIFSFRVNNFDPDINLVQQYALDEQAIRSLDGVVDVAMTNWVPLSGSGDSSSMHTSPPPEMGRGVRAAYQLTSDSALNTLGATLIAGRNFRADEVVHSDNRDNLPTTAIVTKDLAEEMFPDEPALGKTVYQGQGALKIIGVIDTIKGPWLDDSRPANVIFFPFNYADSRAEFIVRTEPHKRAQIMAQIEELLLNSESQRVIYRIEGLDESKAAYMARDRLVMRMLIVLIVVLVLVTALGIFGLTLFNISKRTKQIGTRRALGARRSAIVRYFLVENALVASVGIVLGAGLAMLLGQQLMTVFSLPSLSWTFVLASATFMLIMSLIAAWAPAQRAANIEPSIATRSI</sequence>
<evidence type="ECO:0000256" key="1">
    <source>
        <dbReference type="ARBA" id="ARBA00004651"/>
    </source>
</evidence>
<evidence type="ECO:0000256" key="4">
    <source>
        <dbReference type="ARBA" id="ARBA00022989"/>
    </source>
</evidence>
<evidence type="ECO:0000256" key="3">
    <source>
        <dbReference type="ARBA" id="ARBA00022692"/>
    </source>
</evidence>
<evidence type="ECO:0000313" key="11">
    <source>
        <dbReference type="Proteomes" id="UP000033664"/>
    </source>
</evidence>
<dbReference type="eggNOG" id="COG0577">
    <property type="taxonomic scope" value="Bacteria"/>
</dbReference>
<keyword evidence="10" id="KW-0132">Cell division</keyword>
<gene>
    <name evidence="10" type="ORF">TW72_04825</name>
</gene>
<feature type="domain" description="MacB-like periplasmic core" evidence="9">
    <location>
        <begin position="16"/>
        <end position="245"/>
    </location>
</feature>
<keyword evidence="5 7" id="KW-0472">Membrane</keyword>
<name>A0A0F4Q090_9GAMM</name>
<dbReference type="Pfam" id="PF12704">
    <property type="entry name" value="MacB_PCD"/>
    <property type="match status" value="1"/>
</dbReference>
<dbReference type="InterPro" id="IPR003838">
    <property type="entry name" value="ABC3_permease_C"/>
</dbReference>
<feature type="domain" description="ABC3 transporter permease C-terminal" evidence="8">
    <location>
        <begin position="281"/>
        <end position="394"/>
    </location>
</feature>
<evidence type="ECO:0000256" key="6">
    <source>
        <dbReference type="ARBA" id="ARBA00038076"/>
    </source>
</evidence>
<dbReference type="Proteomes" id="UP000033664">
    <property type="component" value="Unassembled WGS sequence"/>
</dbReference>
<dbReference type="PATRIC" id="fig|151081.8.peg.155"/>
<evidence type="ECO:0000259" key="9">
    <source>
        <dbReference type="Pfam" id="PF12704"/>
    </source>
</evidence>
<comment type="caution">
    <text evidence="10">The sequence shown here is derived from an EMBL/GenBank/DDBJ whole genome shotgun (WGS) entry which is preliminary data.</text>
</comment>
<dbReference type="GeneID" id="58227812"/>
<dbReference type="GO" id="GO:0022857">
    <property type="term" value="F:transmembrane transporter activity"/>
    <property type="evidence" value="ECO:0007669"/>
    <property type="project" value="TreeGrafter"/>
</dbReference>
<accession>A0A0F4Q090</accession>
<feature type="transmembrane region" description="Helical" evidence="7">
    <location>
        <begin position="275"/>
        <end position="301"/>
    </location>
</feature>
<dbReference type="GO" id="GO:0051301">
    <property type="term" value="P:cell division"/>
    <property type="evidence" value="ECO:0007669"/>
    <property type="project" value="UniProtKB-KW"/>
</dbReference>
<evidence type="ECO:0000313" key="10">
    <source>
        <dbReference type="EMBL" id="KJZ01167.1"/>
    </source>
</evidence>
<feature type="transmembrane region" description="Helical" evidence="7">
    <location>
        <begin position="361"/>
        <end position="384"/>
    </location>
</feature>
<dbReference type="AlphaFoldDB" id="A0A0F4Q090"/>
<comment type="subcellular location">
    <subcellularLocation>
        <location evidence="1">Cell membrane</location>
        <topology evidence="1">Multi-pass membrane protein</topology>
    </subcellularLocation>
</comment>
<keyword evidence="2" id="KW-1003">Cell membrane</keyword>
<dbReference type="InterPro" id="IPR050250">
    <property type="entry name" value="Macrolide_Exporter_MacB"/>
</dbReference>
<protein>
    <submittedName>
        <fullName evidence="10">Cell division protein FtsX</fullName>
    </submittedName>
</protein>
<evidence type="ECO:0000256" key="7">
    <source>
        <dbReference type="SAM" id="Phobius"/>
    </source>
</evidence>
<dbReference type="Pfam" id="PF02687">
    <property type="entry name" value="FtsX"/>
    <property type="match status" value="1"/>
</dbReference>
<evidence type="ECO:0000256" key="5">
    <source>
        <dbReference type="ARBA" id="ARBA00023136"/>
    </source>
</evidence>
<dbReference type="GO" id="GO:0005886">
    <property type="term" value="C:plasma membrane"/>
    <property type="evidence" value="ECO:0007669"/>
    <property type="project" value="UniProtKB-SubCell"/>
</dbReference>
<evidence type="ECO:0000256" key="2">
    <source>
        <dbReference type="ARBA" id="ARBA00022475"/>
    </source>
</evidence>
<dbReference type="PANTHER" id="PTHR30572:SF4">
    <property type="entry name" value="ABC TRANSPORTER PERMEASE YTRF"/>
    <property type="match status" value="1"/>
</dbReference>
<keyword evidence="10" id="KW-0131">Cell cycle</keyword>
<organism evidence="10 11">
    <name type="scientific">Pseudoalteromonas ruthenica</name>
    <dbReference type="NCBI Taxonomy" id="151081"/>
    <lineage>
        <taxon>Bacteria</taxon>
        <taxon>Pseudomonadati</taxon>
        <taxon>Pseudomonadota</taxon>
        <taxon>Gammaproteobacteria</taxon>
        <taxon>Alteromonadales</taxon>
        <taxon>Pseudoalteromonadaceae</taxon>
        <taxon>Pseudoalteromonas</taxon>
    </lineage>
</organism>
<dbReference type="PANTHER" id="PTHR30572">
    <property type="entry name" value="MEMBRANE COMPONENT OF TRANSPORTER-RELATED"/>
    <property type="match status" value="1"/>
</dbReference>
<reference evidence="10 11" key="1">
    <citation type="journal article" date="2015" name="BMC Genomics">
        <title>Genome mining reveals unlocked bioactive potential of marine Gram-negative bacteria.</title>
        <authorList>
            <person name="Machado H."/>
            <person name="Sonnenschein E.C."/>
            <person name="Melchiorsen J."/>
            <person name="Gram L."/>
        </authorList>
    </citation>
    <scope>NUCLEOTIDE SEQUENCE [LARGE SCALE GENOMIC DNA]</scope>
    <source>
        <strain evidence="10 11">S3137</strain>
    </source>
</reference>
<evidence type="ECO:0000259" key="8">
    <source>
        <dbReference type="Pfam" id="PF02687"/>
    </source>
</evidence>
<dbReference type="RefSeq" id="WP_045978147.1">
    <property type="nucleotide sequence ID" value="NZ_JXXY01000001.1"/>
</dbReference>
<keyword evidence="3 7" id="KW-0812">Transmembrane</keyword>
<dbReference type="EMBL" id="JXXZ01000004">
    <property type="protein sequence ID" value="KJZ01167.1"/>
    <property type="molecule type" value="Genomic_DNA"/>
</dbReference>